<comment type="caution">
    <text evidence="1">The sequence shown here is derived from an EMBL/GenBank/DDBJ whole genome shotgun (WGS) entry which is preliminary data.</text>
</comment>
<proteinExistence type="predicted"/>
<name>A0A8H6JGW1_9PEZI</name>
<protein>
    <submittedName>
        <fullName evidence="1">Uncharacterized protein</fullName>
    </submittedName>
</protein>
<reference evidence="1 2" key="1">
    <citation type="journal article" date="2020" name="Phytopathology">
        <title>Genome Sequence Resources of Colletotrichum truncatum, C. plurivorum, C. musicola, and C. sojae: Four Species Pathogenic to Soybean (Glycine max).</title>
        <authorList>
            <person name="Rogerio F."/>
            <person name="Boufleur T.R."/>
            <person name="Ciampi-Guillardi M."/>
            <person name="Sukno S.A."/>
            <person name="Thon M.R."/>
            <person name="Massola Junior N.S."/>
            <person name="Baroncelli R."/>
        </authorList>
    </citation>
    <scope>NUCLEOTIDE SEQUENCE [LARGE SCALE GENOMIC DNA]</scope>
    <source>
        <strain evidence="1 2">LFN0009</strain>
    </source>
</reference>
<accession>A0A8H6JGW1</accession>
<sequence length="170" mass="18018">MEEKSFIEHATGRAAQLDSWTEKQEVQKLRSAAGSAVAGHASSGSVVMPARMQTKKGSETWDSTRKSGWLPSISTVEIHNCAWPSWAELSVPHAQRAPILRSVRPSPDSANARTAPVGLLLCVLVLALPPRRSIFATVSALGFGAFPKPQSSVDPTFIGGGHGGHRGSLV</sequence>
<evidence type="ECO:0000313" key="1">
    <source>
        <dbReference type="EMBL" id="KAF6812722.1"/>
    </source>
</evidence>
<dbReference type="EMBL" id="WIGN01000060">
    <property type="protein sequence ID" value="KAF6812722.1"/>
    <property type="molecule type" value="Genomic_DNA"/>
</dbReference>
<gene>
    <name evidence="1" type="ORF">CSOJ01_05018</name>
</gene>
<dbReference type="Proteomes" id="UP000652219">
    <property type="component" value="Unassembled WGS sequence"/>
</dbReference>
<keyword evidence="2" id="KW-1185">Reference proteome</keyword>
<evidence type="ECO:0000313" key="2">
    <source>
        <dbReference type="Proteomes" id="UP000652219"/>
    </source>
</evidence>
<dbReference type="AlphaFoldDB" id="A0A8H6JGW1"/>
<organism evidence="1 2">
    <name type="scientific">Colletotrichum sojae</name>
    <dbReference type="NCBI Taxonomy" id="2175907"/>
    <lineage>
        <taxon>Eukaryota</taxon>
        <taxon>Fungi</taxon>
        <taxon>Dikarya</taxon>
        <taxon>Ascomycota</taxon>
        <taxon>Pezizomycotina</taxon>
        <taxon>Sordariomycetes</taxon>
        <taxon>Hypocreomycetidae</taxon>
        <taxon>Glomerellales</taxon>
        <taxon>Glomerellaceae</taxon>
        <taxon>Colletotrichum</taxon>
        <taxon>Colletotrichum orchidearum species complex</taxon>
    </lineage>
</organism>